<evidence type="ECO:0000313" key="3">
    <source>
        <dbReference type="Proteomes" id="UP001601948"/>
    </source>
</evidence>
<feature type="signal peptide" evidence="1">
    <location>
        <begin position="1"/>
        <end position="29"/>
    </location>
</feature>
<dbReference type="RefSeq" id="WP_387725930.1">
    <property type="nucleotide sequence ID" value="NZ_JBIAPI010000016.1"/>
</dbReference>
<gene>
    <name evidence="2" type="ORF">ACFYV7_38950</name>
</gene>
<keyword evidence="3" id="KW-1185">Reference proteome</keyword>
<accession>A0ABW6R5M2</accession>
<proteinExistence type="predicted"/>
<protein>
    <recommendedName>
        <fullName evidence="4">Secreted protein</fullName>
    </recommendedName>
</protein>
<sequence>MARLTRIGVVCAAAAALAAPLLAIQPTTAEPLGGWCPGGDMAFNTNPLGMNAVPVRGTFDTTLRGCAGLPAAEVAFHGNFDGHGSCNGVGGDIDGTLQWSNGEVSRVNGRWDVPGGNPAAPKTNIVNIVEGPGEGGRLHIDQAPVDSQPLVGACQNGTAHTGRIPIMTMHFN</sequence>
<reference evidence="2 3" key="1">
    <citation type="submission" date="2024-10" db="EMBL/GenBank/DDBJ databases">
        <title>The Natural Products Discovery Center: Release of the First 8490 Sequenced Strains for Exploring Actinobacteria Biosynthetic Diversity.</title>
        <authorList>
            <person name="Kalkreuter E."/>
            <person name="Kautsar S.A."/>
            <person name="Yang D."/>
            <person name="Bader C.D."/>
            <person name="Teijaro C.N."/>
            <person name="Fluegel L."/>
            <person name="Davis C.M."/>
            <person name="Simpson J.R."/>
            <person name="Lauterbach L."/>
            <person name="Steele A.D."/>
            <person name="Gui C."/>
            <person name="Meng S."/>
            <person name="Li G."/>
            <person name="Viehrig K."/>
            <person name="Ye F."/>
            <person name="Su P."/>
            <person name="Kiefer A.F."/>
            <person name="Nichols A."/>
            <person name="Cepeda A.J."/>
            <person name="Yan W."/>
            <person name="Fan B."/>
            <person name="Jiang Y."/>
            <person name="Adhikari A."/>
            <person name="Zheng C.-J."/>
            <person name="Schuster L."/>
            <person name="Cowan T.M."/>
            <person name="Smanski M.J."/>
            <person name="Chevrette M.G."/>
            <person name="De Carvalho L.P.S."/>
            <person name="Shen B."/>
        </authorList>
    </citation>
    <scope>NUCLEOTIDE SEQUENCE [LARGE SCALE GENOMIC DNA]</scope>
    <source>
        <strain evidence="2 3">NPDC003040</strain>
    </source>
</reference>
<comment type="caution">
    <text evidence="2">The sequence shown here is derived from an EMBL/GenBank/DDBJ whole genome shotgun (WGS) entry which is preliminary data.</text>
</comment>
<organism evidence="2 3">
    <name type="scientific">Nocardia suismassiliense</name>
    <dbReference type="NCBI Taxonomy" id="2077092"/>
    <lineage>
        <taxon>Bacteria</taxon>
        <taxon>Bacillati</taxon>
        <taxon>Actinomycetota</taxon>
        <taxon>Actinomycetes</taxon>
        <taxon>Mycobacteriales</taxon>
        <taxon>Nocardiaceae</taxon>
        <taxon>Nocardia</taxon>
    </lineage>
</organism>
<name>A0ABW6R5M2_9NOCA</name>
<dbReference type="EMBL" id="JBIAPI010000016">
    <property type="protein sequence ID" value="MFF3228826.1"/>
    <property type="molecule type" value="Genomic_DNA"/>
</dbReference>
<keyword evidence="1" id="KW-0732">Signal</keyword>
<evidence type="ECO:0000313" key="2">
    <source>
        <dbReference type="EMBL" id="MFF3228826.1"/>
    </source>
</evidence>
<evidence type="ECO:0000256" key="1">
    <source>
        <dbReference type="SAM" id="SignalP"/>
    </source>
</evidence>
<feature type="chain" id="PRO_5045065496" description="Secreted protein" evidence="1">
    <location>
        <begin position="30"/>
        <end position="172"/>
    </location>
</feature>
<dbReference type="Proteomes" id="UP001601948">
    <property type="component" value="Unassembled WGS sequence"/>
</dbReference>
<evidence type="ECO:0008006" key="4">
    <source>
        <dbReference type="Google" id="ProtNLM"/>
    </source>
</evidence>